<dbReference type="Proteomes" id="UP000276301">
    <property type="component" value="Unassembled WGS sequence"/>
</dbReference>
<dbReference type="SUPFAM" id="SSF103481">
    <property type="entry name" value="Multidrug resistance efflux transporter EmrE"/>
    <property type="match status" value="2"/>
</dbReference>
<dbReference type="AlphaFoldDB" id="A0A498CM07"/>
<comment type="subcellular location">
    <subcellularLocation>
        <location evidence="1">Cell membrane</location>
        <topology evidence="1">Multi-pass membrane protein</topology>
    </subcellularLocation>
</comment>
<evidence type="ECO:0000256" key="2">
    <source>
        <dbReference type="ARBA" id="ARBA00007362"/>
    </source>
</evidence>
<keyword evidence="3" id="KW-1003">Cell membrane</keyword>
<feature type="domain" description="EamA" evidence="8">
    <location>
        <begin position="17"/>
        <end position="157"/>
    </location>
</feature>
<dbReference type="InterPro" id="IPR000620">
    <property type="entry name" value="EamA_dom"/>
</dbReference>
<keyword evidence="10" id="KW-1185">Reference proteome</keyword>
<feature type="transmembrane region" description="Helical" evidence="7">
    <location>
        <begin position="12"/>
        <end position="31"/>
    </location>
</feature>
<dbReference type="InterPro" id="IPR037185">
    <property type="entry name" value="EmrE-like"/>
</dbReference>
<feature type="domain" description="EamA" evidence="8">
    <location>
        <begin position="170"/>
        <end position="303"/>
    </location>
</feature>
<evidence type="ECO:0000256" key="4">
    <source>
        <dbReference type="ARBA" id="ARBA00022692"/>
    </source>
</evidence>
<evidence type="ECO:0000313" key="10">
    <source>
        <dbReference type="Proteomes" id="UP000276301"/>
    </source>
</evidence>
<evidence type="ECO:0000256" key="6">
    <source>
        <dbReference type="ARBA" id="ARBA00023136"/>
    </source>
</evidence>
<feature type="transmembrane region" description="Helical" evidence="7">
    <location>
        <begin position="84"/>
        <end position="104"/>
    </location>
</feature>
<comment type="caution">
    <text evidence="9">The sequence shown here is derived from an EMBL/GenBank/DDBJ whole genome shotgun (WGS) entry which is preliminary data.</text>
</comment>
<keyword evidence="5 7" id="KW-1133">Transmembrane helix</keyword>
<dbReference type="EMBL" id="RCHT01000008">
    <property type="protein sequence ID" value="RLL11561.1"/>
    <property type="molecule type" value="Genomic_DNA"/>
</dbReference>
<accession>A0A498CM07</accession>
<keyword evidence="6 7" id="KW-0472">Membrane</keyword>
<keyword evidence="4 7" id="KW-0812">Transmembrane</keyword>
<proteinExistence type="inferred from homology"/>
<feature type="transmembrane region" description="Helical" evidence="7">
    <location>
        <begin position="205"/>
        <end position="223"/>
    </location>
</feature>
<dbReference type="GO" id="GO:0005886">
    <property type="term" value="C:plasma membrane"/>
    <property type="evidence" value="ECO:0007669"/>
    <property type="project" value="UniProtKB-SubCell"/>
</dbReference>
<reference evidence="9 10" key="1">
    <citation type="submission" date="2018-10" db="EMBL/GenBank/DDBJ databases">
        <title>Anaerotruncus faecis sp. nov., isolated from human feces.</title>
        <authorList>
            <person name="Wang Y.-J."/>
        </authorList>
    </citation>
    <scope>NUCLEOTIDE SEQUENCE [LARGE SCALE GENOMIC DNA]</scope>
    <source>
        <strain evidence="9 10">22A2-44</strain>
    </source>
</reference>
<dbReference type="InterPro" id="IPR050638">
    <property type="entry name" value="AA-Vitamin_Transporters"/>
</dbReference>
<dbReference type="PANTHER" id="PTHR32322">
    <property type="entry name" value="INNER MEMBRANE TRANSPORTER"/>
    <property type="match status" value="1"/>
</dbReference>
<feature type="transmembrane region" description="Helical" evidence="7">
    <location>
        <begin position="286"/>
        <end position="305"/>
    </location>
</feature>
<evidence type="ECO:0000256" key="3">
    <source>
        <dbReference type="ARBA" id="ARBA00022475"/>
    </source>
</evidence>
<feature type="transmembrane region" description="Helical" evidence="7">
    <location>
        <begin position="145"/>
        <end position="167"/>
    </location>
</feature>
<comment type="similarity">
    <text evidence="2">Belongs to the EamA transporter family.</text>
</comment>
<name>A0A498CM07_9FIRM</name>
<evidence type="ECO:0000256" key="7">
    <source>
        <dbReference type="SAM" id="Phobius"/>
    </source>
</evidence>
<feature type="transmembrane region" description="Helical" evidence="7">
    <location>
        <begin position="51"/>
        <end position="72"/>
    </location>
</feature>
<feature type="transmembrane region" description="Helical" evidence="7">
    <location>
        <begin position="229"/>
        <end position="250"/>
    </location>
</feature>
<evidence type="ECO:0000256" key="5">
    <source>
        <dbReference type="ARBA" id="ARBA00022989"/>
    </source>
</evidence>
<sequence>MTAQPKGRLQSAGAVVPLAVLATFLWGTAFPCVKLGYRLFAIESGGTASQMLFAGTRFLLAGALTLAFGAAAGRRAPLPARRNYGGVLLLGLVQTTAQYVFFYVGLANTTGSRGSIIDASAAFIGVILAHFLCRGDRMTRRKALGCAAGFAGVVVLNLGGGLDGAFAFTGEGFMLLAATSSALGAVVSARVAPGNDPMAVTGWQLLAGGGVLFLIGALGGGRIRPTGGAAWLLLFYLAALSAVAFTIWTLLLKYHPVARVSIFNSLIPVFGTLCSGLFLGEEIWNVRNLAALLLVCAGICIVNGAPGPASSVKA</sequence>
<dbReference type="PANTHER" id="PTHR32322:SF18">
    <property type="entry name" value="S-ADENOSYLMETHIONINE_S-ADENOSYLHOMOCYSTEINE TRANSPORTER"/>
    <property type="match status" value="1"/>
</dbReference>
<protein>
    <submittedName>
        <fullName evidence="9">DMT family transporter</fullName>
    </submittedName>
</protein>
<organism evidence="9 10">
    <name type="scientific">Anaerotruncus massiliensis</name>
    <name type="common">ex Liu et al. 2021</name>
    <dbReference type="NCBI Taxonomy" id="2321404"/>
    <lineage>
        <taxon>Bacteria</taxon>
        <taxon>Bacillati</taxon>
        <taxon>Bacillota</taxon>
        <taxon>Clostridia</taxon>
        <taxon>Eubacteriales</taxon>
        <taxon>Oscillospiraceae</taxon>
        <taxon>Anaerotruncus</taxon>
    </lineage>
</organism>
<feature type="transmembrane region" description="Helical" evidence="7">
    <location>
        <begin position="262"/>
        <end position="280"/>
    </location>
</feature>
<gene>
    <name evidence="9" type="ORF">D4A47_06570</name>
</gene>
<dbReference type="Pfam" id="PF00892">
    <property type="entry name" value="EamA"/>
    <property type="match status" value="2"/>
</dbReference>
<dbReference type="RefSeq" id="WP_121586673.1">
    <property type="nucleotide sequence ID" value="NZ_RCHT01000008.1"/>
</dbReference>
<evidence type="ECO:0000313" key="9">
    <source>
        <dbReference type="EMBL" id="RLL11561.1"/>
    </source>
</evidence>
<feature type="transmembrane region" description="Helical" evidence="7">
    <location>
        <begin position="116"/>
        <end position="133"/>
    </location>
</feature>
<evidence type="ECO:0000256" key="1">
    <source>
        <dbReference type="ARBA" id="ARBA00004651"/>
    </source>
</evidence>
<evidence type="ECO:0000259" key="8">
    <source>
        <dbReference type="Pfam" id="PF00892"/>
    </source>
</evidence>